<dbReference type="InterPro" id="IPR029045">
    <property type="entry name" value="ClpP/crotonase-like_dom_sf"/>
</dbReference>
<dbReference type="Gene3D" id="3.90.226.10">
    <property type="entry name" value="2-enoyl-CoA Hydratase, Chain A, domain 1"/>
    <property type="match status" value="1"/>
</dbReference>
<evidence type="ECO:0000256" key="4">
    <source>
        <dbReference type="ARBA" id="ARBA00022741"/>
    </source>
</evidence>
<comment type="similarity">
    <text evidence="10">Belongs to the AccA family.</text>
</comment>
<comment type="function">
    <text evidence="10">Component of the acetyl coenzyme A carboxylase (ACC) complex. First, biotin carboxylase catalyzes the carboxylation of biotin on its carrier protein (BCCP) and then the CO(2) group is transferred by the carboxyltransferase to acetyl-CoA to form malonyl-CoA.</text>
</comment>
<dbReference type="PRINTS" id="PR01069">
    <property type="entry name" value="ACCCTRFRASEA"/>
</dbReference>
<keyword evidence="4 10" id="KW-0547">Nucleotide-binding</keyword>
<evidence type="ECO:0000259" key="11">
    <source>
        <dbReference type="PROSITE" id="PS50989"/>
    </source>
</evidence>
<evidence type="ECO:0000256" key="10">
    <source>
        <dbReference type="HAMAP-Rule" id="MF_00823"/>
    </source>
</evidence>
<comment type="caution">
    <text evidence="12">The sequence shown here is derived from an EMBL/GenBank/DDBJ whole genome shotgun (WGS) entry which is preliminary data.</text>
</comment>
<reference evidence="12" key="2">
    <citation type="journal article" date="2020" name="Microorganisms">
        <title>Osmotic Adaptation and Compatible Solute Biosynthesis of Phototrophic Bacteria as Revealed from Genome Analyses.</title>
        <authorList>
            <person name="Imhoff J.F."/>
            <person name="Rahn T."/>
            <person name="Kunzel S."/>
            <person name="Keller A."/>
            <person name="Neulinger S.C."/>
        </authorList>
    </citation>
    <scope>NUCLEOTIDE SEQUENCE</scope>
    <source>
        <strain evidence="12">DSM 4395</strain>
    </source>
</reference>
<dbReference type="Proteomes" id="UP001296967">
    <property type="component" value="Unassembled WGS sequence"/>
</dbReference>
<dbReference type="GO" id="GO:2001295">
    <property type="term" value="P:malonyl-CoA biosynthetic process"/>
    <property type="evidence" value="ECO:0007669"/>
    <property type="project" value="UniProtKB-UniRule"/>
</dbReference>
<keyword evidence="10" id="KW-0963">Cytoplasm</keyword>
<dbReference type="PANTHER" id="PTHR42853">
    <property type="entry name" value="ACETYL-COENZYME A CARBOXYLASE CARBOXYL TRANSFERASE SUBUNIT ALPHA"/>
    <property type="match status" value="1"/>
</dbReference>
<comment type="subunit">
    <text evidence="10">Acetyl-CoA carboxylase is a heterohexamer composed of biotin carboxyl carrier protein (AccB), biotin carboxylase (AccC) and two subunits each of ACCase subunit alpha (AccA) and ACCase subunit beta (AccD).</text>
</comment>
<dbReference type="NCBIfam" id="NF004344">
    <property type="entry name" value="PRK05724.1"/>
    <property type="match status" value="1"/>
</dbReference>
<feature type="domain" description="CoA carboxyltransferase C-terminal" evidence="11">
    <location>
        <begin position="53"/>
        <end position="307"/>
    </location>
</feature>
<evidence type="ECO:0000256" key="8">
    <source>
        <dbReference type="ARBA" id="ARBA00023160"/>
    </source>
</evidence>
<keyword evidence="8 10" id="KW-0275">Fatty acid biosynthesis</keyword>
<evidence type="ECO:0000256" key="2">
    <source>
        <dbReference type="ARBA" id="ARBA00022516"/>
    </source>
</evidence>
<comment type="subcellular location">
    <subcellularLocation>
        <location evidence="10">Cytoplasm</location>
    </subcellularLocation>
</comment>
<dbReference type="GO" id="GO:0005524">
    <property type="term" value="F:ATP binding"/>
    <property type="evidence" value="ECO:0007669"/>
    <property type="project" value="UniProtKB-KW"/>
</dbReference>
<evidence type="ECO:0000256" key="9">
    <source>
        <dbReference type="ARBA" id="ARBA00049152"/>
    </source>
</evidence>
<comment type="catalytic activity">
    <reaction evidence="9 10">
        <text>N(6)-carboxybiotinyl-L-lysyl-[protein] + acetyl-CoA = N(6)-biotinyl-L-lysyl-[protein] + malonyl-CoA</text>
        <dbReference type="Rhea" id="RHEA:54728"/>
        <dbReference type="Rhea" id="RHEA-COMP:10505"/>
        <dbReference type="Rhea" id="RHEA-COMP:10506"/>
        <dbReference type="ChEBI" id="CHEBI:57288"/>
        <dbReference type="ChEBI" id="CHEBI:57384"/>
        <dbReference type="ChEBI" id="CHEBI:83144"/>
        <dbReference type="ChEBI" id="CHEBI:83145"/>
        <dbReference type="EC" id="2.1.3.15"/>
    </reaction>
</comment>
<keyword evidence="13" id="KW-1185">Reference proteome</keyword>
<keyword evidence="6 10" id="KW-0067">ATP-binding</keyword>
<dbReference type="NCBIfam" id="TIGR00513">
    <property type="entry name" value="accA"/>
    <property type="match status" value="1"/>
</dbReference>
<dbReference type="RefSeq" id="WP_201244560.1">
    <property type="nucleotide sequence ID" value="NZ_NHSF01000043.1"/>
</dbReference>
<evidence type="ECO:0000313" key="12">
    <source>
        <dbReference type="EMBL" id="MBK5930143.1"/>
    </source>
</evidence>
<dbReference type="GO" id="GO:0006633">
    <property type="term" value="P:fatty acid biosynthetic process"/>
    <property type="evidence" value="ECO:0007669"/>
    <property type="project" value="UniProtKB-KW"/>
</dbReference>
<reference evidence="12" key="1">
    <citation type="submission" date="2017-05" db="EMBL/GenBank/DDBJ databases">
        <authorList>
            <person name="Imhoff J.F."/>
            <person name="Rahn T."/>
            <person name="Kuenzel S."/>
            <person name="Neulinger S.C."/>
        </authorList>
    </citation>
    <scope>NUCLEOTIDE SEQUENCE</scope>
    <source>
        <strain evidence="12">DSM 4395</strain>
    </source>
</reference>
<dbReference type="GO" id="GO:0009317">
    <property type="term" value="C:acetyl-CoA carboxylase complex"/>
    <property type="evidence" value="ECO:0007669"/>
    <property type="project" value="InterPro"/>
</dbReference>
<name>A0AAJ0UF28_HALSE</name>
<dbReference type="AlphaFoldDB" id="A0AAJ0UF28"/>
<dbReference type="NCBIfam" id="NF041504">
    <property type="entry name" value="AccA_sub"/>
    <property type="match status" value="1"/>
</dbReference>
<dbReference type="GO" id="GO:0016743">
    <property type="term" value="F:carboxyl- or carbamoyltransferase activity"/>
    <property type="evidence" value="ECO:0007669"/>
    <property type="project" value="UniProtKB-UniRule"/>
</dbReference>
<protein>
    <recommendedName>
        <fullName evidence="10">Acetyl-coenzyme A carboxylase carboxyl transferase subunit alpha</fullName>
        <shortName evidence="10">ACCase subunit alpha</shortName>
        <shortName evidence="10">Acetyl-CoA carboxylase carboxyltransferase subunit alpha</shortName>
        <ecNumber evidence="10">2.1.3.15</ecNumber>
    </recommendedName>
</protein>
<dbReference type="HAMAP" id="MF_00823">
    <property type="entry name" value="AcetylCoA_CT_alpha"/>
    <property type="match status" value="1"/>
</dbReference>
<keyword evidence="3 10" id="KW-0808">Transferase</keyword>
<evidence type="ECO:0000256" key="7">
    <source>
        <dbReference type="ARBA" id="ARBA00023098"/>
    </source>
</evidence>
<proteinExistence type="inferred from homology"/>
<dbReference type="Pfam" id="PF03255">
    <property type="entry name" value="ACCA"/>
    <property type="match status" value="1"/>
</dbReference>
<dbReference type="InterPro" id="IPR001095">
    <property type="entry name" value="Acetyl_CoA_COase_a_su"/>
</dbReference>
<dbReference type="InterPro" id="IPR011763">
    <property type="entry name" value="COA_CT_C"/>
</dbReference>
<keyword evidence="7 10" id="KW-0443">Lipid metabolism</keyword>
<evidence type="ECO:0000256" key="1">
    <source>
        <dbReference type="ARBA" id="ARBA00004956"/>
    </source>
</evidence>
<dbReference type="GO" id="GO:0003989">
    <property type="term" value="F:acetyl-CoA carboxylase activity"/>
    <property type="evidence" value="ECO:0007669"/>
    <property type="project" value="InterPro"/>
</dbReference>
<dbReference type="SUPFAM" id="SSF52096">
    <property type="entry name" value="ClpP/crotonase"/>
    <property type="match status" value="1"/>
</dbReference>
<evidence type="ECO:0000256" key="3">
    <source>
        <dbReference type="ARBA" id="ARBA00022679"/>
    </source>
</evidence>
<accession>A0AAJ0UF28</accession>
<dbReference type="PANTHER" id="PTHR42853:SF3">
    <property type="entry name" value="ACETYL-COENZYME A CARBOXYLASE CARBOXYL TRANSFERASE SUBUNIT ALPHA, CHLOROPLASTIC"/>
    <property type="match status" value="1"/>
</dbReference>
<dbReference type="PROSITE" id="PS50989">
    <property type="entry name" value="COA_CT_CTER"/>
    <property type="match status" value="1"/>
</dbReference>
<keyword evidence="2 10" id="KW-0444">Lipid biosynthesis</keyword>
<evidence type="ECO:0000256" key="6">
    <source>
        <dbReference type="ARBA" id="ARBA00022840"/>
    </source>
</evidence>
<comment type="pathway">
    <text evidence="1 10">Lipid metabolism; malonyl-CoA biosynthesis; malonyl-CoA from acetyl-CoA: step 1/1.</text>
</comment>
<evidence type="ECO:0000313" key="13">
    <source>
        <dbReference type="Proteomes" id="UP001296967"/>
    </source>
</evidence>
<gene>
    <name evidence="10" type="primary">accA</name>
    <name evidence="12" type="ORF">CCR82_06290</name>
</gene>
<organism evidence="12 13">
    <name type="scientific">Halochromatium salexigens</name>
    <name type="common">Chromatium salexigens</name>
    <dbReference type="NCBI Taxonomy" id="49447"/>
    <lineage>
        <taxon>Bacteria</taxon>
        <taxon>Pseudomonadati</taxon>
        <taxon>Pseudomonadota</taxon>
        <taxon>Gammaproteobacteria</taxon>
        <taxon>Chromatiales</taxon>
        <taxon>Chromatiaceae</taxon>
        <taxon>Halochromatium</taxon>
    </lineage>
</organism>
<sequence length="332" mass="36624">MDLNFLEFEQPVAELEAKIEELRHIGATLGAQHLARHDADDEDGINIADEIKHLETKSRALTEQIFSSLTPWQISQLSRHPLRPYFLDYVDRIFDGFQELHGDRAFADDRAIVGGLARIEGQAVMVIGQQKGRDTKEKIQRNFGMPRPEGYRKALRLMQLAERFGLPILTFIDTPGAYPGVGAEERGQSEAIARNLQVMAGLRVPIIVTVTGEGGSGGALAIGVGDRLIMLQFSTYSVISPEGCASILWKSAEKAQSAAEAMAITSDRLYEFGLVDAVVPEPRGGAHRNVDDTASSLKMVLVDELARVSSQSLDEIIEARYQRLRGYGRFKS</sequence>
<evidence type="ECO:0000256" key="5">
    <source>
        <dbReference type="ARBA" id="ARBA00022832"/>
    </source>
</evidence>
<dbReference type="EMBL" id="NHSF01000043">
    <property type="protein sequence ID" value="MBK5930143.1"/>
    <property type="molecule type" value="Genomic_DNA"/>
</dbReference>
<dbReference type="EC" id="2.1.3.15" evidence="10"/>
<keyword evidence="5 10" id="KW-0276">Fatty acid metabolism</keyword>